<reference evidence="2" key="1">
    <citation type="submission" date="2023-03" db="EMBL/GenBank/DDBJ databases">
        <title>Massive genome expansion in bonnet fungi (Mycena s.s.) driven by repeated elements and novel gene families across ecological guilds.</title>
        <authorList>
            <consortium name="Lawrence Berkeley National Laboratory"/>
            <person name="Harder C.B."/>
            <person name="Miyauchi S."/>
            <person name="Viragh M."/>
            <person name="Kuo A."/>
            <person name="Thoen E."/>
            <person name="Andreopoulos B."/>
            <person name="Lu D."/>
            <person name="Skrede I."/>
            <person name="Drula E."/>
            <person name="Henrissat B."/>
            <person name="Morin E."/>
            <person name="Kohler A."/>
            <person name="Barry K."/>
            <person name="LaButti K."/>
            <person name="Morin E."/>
            <person name="Salamov A."/>
            <person name="Lipzen A."/>
            <person name="Mereny Z."/>
            <person name="Hegedus B."/>
            <person name="Baldrian P."/>
            <person name="Stursova M."/>
            <person name="Weitz H."/>
            <person name="Taylor A."/>
            <person name="Grigoriev I.V."/>
            <person name="Nagy L.G."/>
            <person name="Martin F."/>
            <person name="Kauserud H."/>
        </authorList>
    </citation>
    <scope>NUCLEOTIDE SEQUENCE</scope>
    <source>
        <strain evidence="2">CBHHK182m</strain>
    </source>
</reference>
<feature type="region of interest" description="Disordered" evidence="1">
    <location>
        <begin position="83"/>
        <end position="107"/>
    </location>
</feature>
<dbReference type="AlphaFoldDB" id="A0AAD7NKK2"/>
<keyword evidence="3" id="KW-1185">Reference proteome</keyword>
<comment type="caution">
    <text evidence="2">The sequence shown here is derived from an EMBL/GenBank/DDBJ whole genome shotgun (WGS) entry which is preliminary data.</text>
</comment>
<dbReference type="EMBL" id="JARKIB010000028">
    <property type="protein sequence ID" value="KAJ7764305.1"/>
    <property type="molecule type" value="Genomic_DNA"/>
</dbReference>
<accession>A0AAD7NKK2</accession>
<gene>
    <name evidence="2" type="ORF">B0H16DRAFT_1454843</name>
</gene>
<dbReference type="Proteomes" id="UP001215598">
    <property type="component" value="Unassembled WGS sequence"/>
</dbReference>
<proteinExistence type="predicted"/>
<evidence type="ECO:0000313" key="2">
    <source>
        <dbReference type="EMBL" id="KAJ7764305.1"/>
    </source>
</evidence>
<name>A0AAD7NKK2_9AGAR</name>
<sequence length="107" mass="11753">MDRGIRAMRKAHGVRAAEYGGDSVEGRDSGRVDEERGRMLRACTAALHSREAEVDAHAHSSCVCRCKRRVHGDSNIISVRRFRTNGSLRESGDEKGDAEGGVGKRMQ</sequence>
<organism evidence="2 3">
    <name type="scientific">Mycena metata</name>
    <dbReference type="NCBI Taxonomy" id="1033252"/>
    <lineage>
        <taxon>Eukaryota</taxon>
        <taxon>Fungi</taxon>
        <taxon>Dikarya</taxon>
        <taxon>Basidiomycota</taxon>
        <taxon>Agaricomycotina</taxon>
        <taxon>Agaricomycetes</taxon>
        <taxon>Agaricomycetidae</taxon>
        <taxon>Agaricales</taxon>
        <taxon>Marasmiineae</taxon>
        <taxon>Mycenaceae</taxon>
        <taxon>Mycena</taxon>
    </lineage>
</organism>
<evidence type="ECO:0000256" key="1">
    <source>
        <dbReference type="SAM" id="MobiDB-lite"/>
    </source>
</evidence>
<protein>
    <submittedName>
        <fullName evidence="2">Uncharacterized protein</fullName>
    </submittedName>
</protein>
<evidence type="ECO:0000313" key="3">
    <source>
        <dbReference type="Proteomes" id="UP001215598"/>
    </source>
</evidence>